<protein>
    <recommendedName>
        <fullName evidence="3">DUF771 domain-containing protein</fullName>
    </recommendedName>
</protein>
<comment type="caution">
    <text evidence="1">The sequence shown here is derived from an EMBL/GenBank/DDBJ whole genome shotgun (WGS) entry which is preliminary data.</text>
</comment>
<dbReference type="Proteomes" id="UP000215596">
    <property type="component" value="Unassembled WGS sequence"/>
</dbReference>
<dbReference type="InterPro" id="IPR008489">
    <property type="entry name" value="DUF771"/>
</dbReference>
<dbReference type="EMBL" id="NPBY01000063">
    <property type="protein sequence ID" value="PAD73699.1"/>
    <property type="molecule type" value="Genomic_DNA"/>
</dbReference>
<dbReference type="AlphaFoldDB" id="A0A268EKQ1"/>
<sequence length="107" mass="12797">MESTPIFKLIVDEGLVRELAKEEVRRLLKESGEGIWWDMKRLEFETCRKRDWLISKILLNPRFKSEMEQITNGCEGGRWMFKGAEMKSFLDKHFHYLNRSEQSKVIS</sequence>
<reference evidence="1 2" key="1">
    <citation type="submission" date="2017-07" db="EMBL/GenBank/DDBJ databases">
        <title>Isolation and whole genome analysis of endospore-forming bacteria from heroin.</title>
        <authorList>
            <person name="Kalinowski J."/>
            <person name="Ahrens B."/>
            <person name="Al-Dilaimi A."/>
            <person name="Winkler A."/>
            <person name="Wibberg D."/>
            <person name="Schleenbecker U."/>
            <person name="Ruckert C."/>
            <person name="Wolfel R."/>
            <person name="Grass G."/>
        </authorList>
    </citation>
    <scope>NUCLEOTIDE SEQUENCE [LARGE SCALE GENOMIC DNA]</scope>
    <source>
        <strain evidence="1 2">7537-G1</strain>
    </source>
</reference>
<accession>A0A268EKQ1</accession>
<evidence type="ECO:0000313" key="2">
    <source>
        <dbReference type="Proteomes" id="UP000215596"/>
    </source>
</evidence>
<evidence type="ECO:0000313" key="1">
    <source>
        <dbReference type="EMBL" id="PAD73699.1"/>
    </source>
</evidence>
<proteinExistence type="predicted"/>
<dbReference type="OrthoDB" id="2187161at2"/>
<dbReference type="Pfam" id="PF05595">
    <property type="entry name" value="DUF771"/>
    <property type="match status" value="1"/>
</dbReference>
<dbReference type="RefSeq" id="WP_095267112.1">
    <property type="nucleotide sequence ID" value="NZ_NPBY01000063.1"/>
</dbReference>
<name>A0A268EKQ1_9BACL</name>
<evidence type="ECO:0008006" key="3">
    <source>
        <dbReference type="Google" id="ProtNLM"/>
    </source>
</evidence>
<gene>
    <name evidence="1" type="ORF">CHH67_19890</name>
</gene>
<organism evidence="1 2">
    <name type="scientific">Paenibacillus campinasensis</name>
    <dbReference type="NCBI Taxonomy" id="66347"/>
    <lineage>
        <taxon>Bacteria</taxon>
        <taxon>Bacillati</taxon>
        <taxon>Bacillota</taxon>
        <taxon>Bacilli</taxon>
        <taxon>Bacillales</taxon>
        <taxon>Paenibacillaceae</taxon>
        <taxon>Paenibacillus</taxon>
    </lineage>
</organism>